<keyword evidence="1" id="KW-0472">Membrane</keyword>
<organism evidence="4 5">
    <name type="scientific">Nocardiopsis suaedae</name>
    <dbReference type="NCBI Taxonomy" id="3018444"/>
    <lineage>
        <taxon>Bacteria</taxon>
        <taxon>Bacillati</taxon>
        <taxon>Actinomycetota</taxon>
        <taxon>Actinomycetes</taxon>
        <taxon>Streptosporangiales</taxon>
        <taxon>Nocardiopsidaceae</taxon>
        <taxon>Nocardiopsis</taxon>
    </lineage>
</organism>
<evidence type="ECO:0000256" key="1">
    <source>
        <dbReference type="SAM" id="Phobius"/>
    </source>
</evidence>
<reference evidence="4" key="1">
    <citation type="submission" date="2023-01" db="EMBL/GenBank/DDBJ databases">
        <title>Draft genome sequence of Nocardiopsis sp. LSu2-4 isolated from halophytes.</title>
        <authorList>
            <person name="Duangmal K."/>
            <person name="Chantavorakit T."/>
        </authorList>
    </citation>
    <scope>NUCLEOTIDE SEQUENCE</scope>
    <source>
        <strain evidence="4">LSu2-4</strain>
    </source>
</reference>
<protein>
    <recommendedName>
        <fullName evidence="6">DUF308 domain-containing protein</fullName>
    </recommendedName>
</protein>
<dbReference type="Pfam" id="PF23494">
    <property type="entry name" value="bPH_10"/>
    <property type="match status" value="1"/>
</dbReference>
<evidence type="ECO:0000313" key="5">
    <source>
        <dbReference type="Proteomes" id="UP001165685"/>
    </source>
</evidence>
<accession>A0ABT4TLI1</accession>
<keyword evidence="1" id="KW-0812">Transmembrane</keyword>
<evidence type="ECO:0008006" key="6">
    <source>
        <dbReference type="Google" id="ProtNLM"/>
    </source>
</evidence>
<evidence type="ECO:0000259" key="3">
    <source>
        <dbReference type="Pfam" id="PF23494"/>
    </source>
</evidence>
<gene>
    <name evidence="4" type="ORF">O4U47_12010</name>
</gene>
<proteinExistence type="predicted"/>
<evidence type="ECO:0000313" key="4">
    <source>
        <dbReference type="EMBL" id="MDA2805236.1"/>
    </source>
</evidence>
<dbReference type="RefSeq" id="WP_270677892.1">
    <property type="nucleotide sequence ID" value="NZ_JAQFWP010000018.1"/>
</dbReference>
<dbReference type="EMBL" id="JAQFWP010000018">
    <property type="protein sequence ID" value="MDA2805236.1"/>
    <property type="molecule type" value="Genomic_DNA"/>
</dbReference>
<dbReference type="Pfam" id="PF23493">
    <property type="entry name" value="CysS_C"/>
    <property type="match status" value="1"/>
</dbReference>
<name>A0ABT4TLI1_9ACTN</name>
<sequence>MHANDASMPGGAAGGAAVVAHPAWIRLVLPFLGLGAGLLVKGAAQWVISLPWAPFQGPLELLESLPEPGATIGAGVLGAVGGLVLVFLIDHDALTVEVRTDRVGLARRGRTHGHARQDVEGVFMDGRGLTGKRLVLLGGDGGELERLPCDLKEARVAEAFRVNGWPWLEADPYAGEFRRWVDGLPELPPAANALLRARREALEKDAEGDDADELRRELAGLGVVVRDEKERQYFRLLPGTGGTGGTGG</sequence>
<evidence type="ECO:0000259" key="2">
    <source>
        <dbReference type="Pfam" id="PF23493"/>
    </source>
</evidence>
<keyword evidence="5" id="KW-1185">Reference proteome</keyword>
<dbReference type="Proteomes" id="UP001165685">
    <property type="component" value="Unassembled WGS sequence"/>
</dbReference>
<feature type="transmembrane region" description="Helical" evidence="1">
    <location>
        <begin position="27"/>
        <end position="48"/>
    </location>
</feature>
<comment type="caution">
    <text evidence="4">The sequence shown here is derived from an EMBL/GenBank/DDBJ whole genome shotgun (WGS) entry which is preliminary data.</text>
</comment>
<dbReference type="InterPro" id="IPR056411">
    <property type="entry name" value="CysS_C"/>
</dbReference>
<feature type="domain" description="Cysteinyl-tRNA ligase anticodon binding" evidence="2">
    <location>
        <begin position="185"/>
        <end position="235"/>
    </location>
</feature>
<dbReference type="InterPro" id="IPR057798">
    <property type="entry name" value="PH_YqeB"/>
</dbReference>
<keyword evidence="1" id="KW-1133">Transmembrane helix</keyword>
<feature type="domain" description="YqeB PH" evidence="3">
    <location>
        <begin position="21"/>
        <end position="167"/>
    </location>
</feature>
<feature type="transmembrane region" description="Helical" evidence="1">
    <location>
        <begin position="68"/>
        <end position="89"/>
    </location>
</feature>